<sequence>MRILLVAAPAGLSFFTAFLTPQCTTAQTTPDSTTTPAAASLAVPRGSGTLLKLGTGFTRGLSSGYWGLSVPIVLGVEHHLTPAFSLYANGFSGFKVGKRQRYFNDVRESIIGDYGFDVGVKYYYNQEKRRQNGRATGPFVGNYLSLQSTSVFTATPFRTHYNYSTLTLQWGMQRRLGKYGWLDAYVGAGLGREPGYTYFDYYAGPVKRAPQLGIATELGIKFSLGKAVK</sequence>
<organism evidence="2 3">
    <name type="scientific">Hymenobacter perfusus</name>
    <dbReference type="NCBI Taxonomy" id="1236770"/>
    <lineage>
        <taxon>Bacteria</taxon>
        <taxon>Pseudomonadati</taxon>
        <taxon>Bacteroidota</taxon>
        <taxon>Cytophagia</taxon>
        <taxon>Cytophagales</taxon>
        <taxon>Hymenobacteraceae</taxon>
        <taxon>Hymenobacter</taxon>
    </lineage>
</organism>
<reference evidence="2 3" key="1">
    <citation type="submission" date="2018-12" db="EMBL/GenBank/DDBJ databases">
        <authorList>
            <person name="Feng G."/>
            <person name="Zhu H."/>
        </authorList>
    </citation>
    <scope>NUCLEOTIDE SEQUENCE [LARGE SCALE GENOMIC DNA]</scope>
    <source>
        <strain evidence="2 3">LMG 26000</strain>
    </source>
</reference>
<comment type="caution">
    <text evidence="2">The sequence shown here is derived from an EMBL/GenBank/DDBJ whole genome shotgun (WGS) entry which is preliminary data.</text>
</comment>
<proteinExistence type="predicted"/>
<dbReference type="RefSeq" id="WP_125438629.1">
    <property type="nucleotide sequence ID" value="NZ_RWIU01000004.1"/>
</dbReference>
<gene>
    <name evidence="2" type="ORF">EI293_13310</name>
</gene>
<evidence type="ECO:0000313" key="2">
    <source>
        <dbReference type="EMBL" id="RSK42773.1"/>
    </source>
</evidence>
<accession>A0A3R9MKS5</accession>
<feature type="signal peptide" evidence="1">
    <location>
        <begin position="1"/>
        <end position="19"/>
    </location>
</feature>
<dbReference type="AlphaFoldDB" id="A0A3R9MKS5"/>
<evidence type="ECO:0008006" key="4">
    <source>
        <dbReference type="Google" id="ProtNLM"/>
    </source>
</evidence>
<dbReference type="Proteomes" id="UP000270291">
    <property type="component" value="Unassembled WGS sequence"/>
</dbReference>
<name>A0A3R9MKS5_9BACT</name>
<dbReference type="OrthoDB" id="878332at2"/>
<feature type="chain" id="PRO_5018709245" description="DUF3575 domain-containing protein" evidence="1">
    <location>
        <begin position="20"/>
        <end position="229"/>
    </location>
</feature>
<keyword evidence="1" id="KW-0732">Signal</keyword>
<dbReference type="EMBL" id="RWIU01000004">
    <property type="protein sequence ID" value="RSK42773.1"/>
    <property type="molecule type" value="Genomic_DNA"/>
</dbReference>
<evidence type="ECO:0000256" key="1">
    <source>
        <dbReference type="SAM" id="SignalP"/>
    </source>
</evidence>
<keyword evidence="3" id="KW-1185">Reference proteome</keyword>
<evidence type="ECO:0000313" key="3">
    <source>
        <dbReference type="Proteomes" id="UP000270291"/>
    </source>
</evidence>
<protein>
    <recommendedName>
        <fullName evidence="4">DUF3575 domain-containing protein</fullName>
    </recommendedName>
</protein>